<dbReference type="AlphaFoldDB" id="A0A381WFY2"/>
<dbReference type="Pfam" id="PF14341">
    <property type="entry name" value="PilX_N"/>
    <property type="match status" value="1"/>
</dbReference>
<evidence type="ECO:0000259" key="1">
    <source>
        <dbReference type="Pfam" id="PF14341"/>
    </source>
</evidence>
<feature type="domain" description="Type 4 fimbrial biogenesis protein PilX N-terminal" evidence="1">
    <location>
        <begin position="15"/>
        <end position="64"/>
    </location>
</feature>
<gene>
    <name evidence="2" type="ORF">METZ01_LOCUS104216</name>
</gene>
<name>A0A381WFY2_9ZZZZ</name>
<reference evidence="2" key="1">
    <citation type="submission" date="2018-05" db="EMBL/GenBank/DDBJ databases">
        <authorList>
            <person name="Lanie J.A."/>
            <person name="Ng W.-L."/>
            <person name="Kazmierczak K.M."/>
            <person name="Andrzejewski T.M."/>
            <person name="Davidsen T.M."/>
            <person name="Wayne K.J."/>
            <person name="Tettelin H."/>
            <person name="Glass J.I."/>
            <person name="Rusch D."/>
            <person name="Podicherti R."/>
            <person name="Tsui H.-C.T."/>
            <person name="Winkler M.E."/>
        </authorList>
    </citation>
    <scope>NUCLEOTIDE SEQUENCE</scope>
</reference>
<accession>A0A381WFY2</accession>
<protein>
    <recommendedName>
        <fullName evidence="1">Type 4 fimbrial biogenesis protein PilX N-terminal domain-containing protein</fullName>
    </recommendedName>
</protein>
<evidence type="ECO:0000313" key="2">
    <source>
        <dbReference type="EMBL" id="SVA51362.1"/>
    </source>
</evidence>
<dbReference type="EMBL" id="UINC01011672">
    <property type="protein sequence ID" value="SVA51362.1"/>
    <property type="molecule type" value="Genomic_DNA"/>
</dbReference>
<dbReference type="InterPro" id="IPR025746">
    <property type="entry name" value="PilX_N_dom"/>
</dbReference>
<sequence length="185" mass="20146">MKLSAIRRFAGQQHGFVLMVGLLMLAVLSAIALDIARSALLQEKMVGASVHHLKAFNSAETAVRQAESEILAIDTLSGHPNLIDPACGVFQVDARSGEVRIRTTVYNAPPNGFNWGDGDGRQVQVCHNGNHDLGIDIHALESHLQHAGDYLGSCADAMPVEPWKTCHQKFGSVDRRLSWQQLSDL</sequence>
<organism evidence="2">
    <name type="scientific">marine metagenome</name>
    <dbReference type="NCBI Taxonomy" id="408172"/>
    <lineage>
        <taxon>unclassified sequences</taxon>
        <taxon>metagenomes</taxon>
        <taxon>ecological metagenomes</taxon>
    </lineage>
</organism>
<proteinExistence type="predicted"/>